<dbReference type="PANTHER" id="PTHR24305:SF166">
    <property type="entry name" value="CYTOCHROME P450 12A4, MITOCHONDRIAL-RELATED"/>
    <property type="match status" value="1"/>
</dbReference>
<dbReference type="GO" id="GO:0016705">
    <property type="term" value="F:oxidoreductase activity, acting on paired donors, with incorporation or reduction of molecular oxygen"/>
    <property type="evidence" value="ECO:0007669"/>
    <property type="project" value="InterPro"/>
</dbReference>
<dbReference type="GO" id="GO:0020037">
    <property type="term" value="F:heme binding"/>
    <property type="evidence" value="ECO:0007669"/>
    <property type="project" value="InterPro"/>
</dbReference>
<protein>
    <submittedName>
        <fullName evidence="7">Cytochrome P450</fullName>
    </submittedName>
</protein>
<evidence type="ECO:0000313" key="8">
    <source>
        <dbReference type="Proteomes" id="UP001209540"/>
    </source>
</evidence>
<reference evidence="7" key="2">
    <citation type="submission" date="2023-02" db="EMBL/GenBank/DDBJ databases">
        <authorList>
            <consortium name="DOE Joint Genome Institute"/>
            <person name="Mondo S.J."/>
            <person name="Chang Y."/>
            <person name="Wang Y."/>
            <person name="Ahrendt S."/>
            <person name="Andreopoulos W."/>
            <person name="Barry K."/>
            <person name="Beard J."/>
            <person name="Benny G.L."/>
            <person name="Blankenship S."/>
            <person name="Bonito G."/>
            <person name="Cuomo C."/>
            <person name="Desiro A."/>
            <person name="Gervers K.A."/>
            <person name="Hundley H."/>
            <person name="Kuo A."/>
            <person name="LaButti K."/>
            <person name="Lang B.F."/>
            <person name="Lipzen A."/>
            <person name="O'Donnell K."/>
            <person name="Pangilinan J."/>
            <person name="Reynolds N."/>
            <person name="Sandor L."/>
            <person name="Smith M.W."/>
            <person name="Tsang A."/>
            <person name="Grigoriev I.V."/>
            <person name="Stajich J.E."/>
            <person name="Spatafora J.W."/>
        </authorList>
    </citation>
    <scope>NUCLEOTIDE SEQUENCE</scope>
    <source>
        <strain evidence="7">RSA 2281</strain>
    </source>
</reference>
<organism evidence="7 8">
    <name type="scientific">Phascolomyces articulosus</name>
    <dbReference type="NCBI Taxonomy" id="60185"/>
    <lineage>
        <taxon>Eukaryota</taxon>
        <taxon>Fungi</taxon>
        <taxon>Fungi incertae sedis</taxon>
        <taxon>Mucoromycota</taxon>
        <taxon>Mucoromycotina</taxon>
        <taxon>Mucoromycetes</taxon>
        <taxon>Mucorales</taxon>
        <taxon>Lichtheimiaceae</taxon>
        <taxon>Phascolomyces</taxon>
    </lineage>
</organism>
<dbReference type="PRINTS" id="PR00463">
    <property type="entry name" value="EP450I"/>
</dbReference>
<evidence type="ECO:0000256" key="3">
    <source>
        <dbReference type="ARBA" id="ARBA00022723"/>
    </source>
</evidence>
<dbReference type="Proteomes" id="UP001209540">
    <property type="component" value="Unassembled WGS sequence"/>
</dbReference>
<evidence type="ECO:0000256" key="6">
    <source>
        <dbReference type="RuleBase" id="RU000461"/>
    </source>
</evidence>
<keyword evidence="8" id="KW-1185">Reference proteome</keyword>
<dbReference type="Gene3D" id="1.10.630.10">
    <property type="entry name" value="Cytochrome P450"/>
    <property type="match status" value="1"/>
</dbReference>
<reference evidence="7" key="1">
    <citation type="journal article" date="2022" name="IScience">
        <title>Evolution of zygomycete secretomes and the origins of terrestrial fungal ecologies.</title>
        <authorList>
            <person name="Chang Y."/>
            <person name="Wang Y."/>
            <person name="Mondo S."/>
            <person name="Ahrendt S."/>
            <person name="Andreopoulos W."/>
            <person name="Barry K."/>
            <person name="Beard J."/>
            <person name="Benny G.L."/>
            <person name="Blankenship S."/>
            <person name="Bonito G."/>
            <person name="Cuomo C."/>
            <person name="Desiro A."/>
            <person name="Gervers K.A."/>
            <person name="Hundley H."/>
            <person name="Kuo A."/>
            <person name="LaButti K."/>
            <person name="Lang B.F."/>
            <person name="Lipzen A."/>
            <person name="O'Donnell K."/>
            <person name="Pangilinan J."/>
            <person name="Reynolds N."/>
            <person name="Sandor L."/>
            <person name="Smith M.E."/>
            <person name="Tsang A."/>
            <person name="Grigoriev I.V."/>
            <person name="Stajich J.E."/>
            <person name="Spatafora J.W."/>
        </authorList>
    </citation>
    <scope>NUCLEOTIDE SEQUENCE</scope>
    <source>
        <strain evidence="7">RSA 2281</strain>
    </source>
</reference>
<dbReference type="InterPro" id="IPR002401">
    <property type="entry name" value="Cyt_P450_E_grp-I"/>
</dbReference>
<comment type="cofactor">
    <cofactor evidence="1 5">
        <name>heme</name>
        <dbReference type="ChEBI" id="CHEBI:30413"/>
    </cofactor>
</comment>
<evidence type="ECO:0000256" key="2">
    <source>
        <dbReference type="ARBA" id="ARBA00010617"/>
    </source>
</evidence>
<evidence type="ECO:0000256" key="1">
    <source>
        <dbReference type="ARBA" id="ARBA00001971"/>
    </source>
</evidence>
<dbReference type="SUPFAM" id="SSF48264">
    <property type="entry name" value="Cytochrome P450"/>
    <property type="match status" value="1"/>
</dbReference>
<evidence type="ECO:0000256" key="5">
    <source>
        <dbReference type="PIRSR" id="PIRSR602401-1"/>
    </source>
</evidence>
<gene>
    <name evidence="7" type="ORF">BDA99DRAFT_568477</name>
</gene>
<dbReference type="GO" id="GO:0005506">
    <property type="term" value="F:iron ion binding"/>
    <property type="evidence" value="ECO:0007669"/>
    <property type="project" value="InterPro"/>
</dbReference>
<dbReference type="InterPro" id="IPR036396">
    <property type="entry name" value="Cyt_P450_sf"/>
</dbReference>
<dbReference type="AlphaFoldDB" id="A0AAD5PJ81"/>
<keyword evidence="5 6" id="KW-0349">Heme</keyword>
<proteinExistence type="inferred from homology"/>
<dbReference type="GO" id="GO:0004497">
    <property type="term" value="F:monooxygenase activity"/>
    <property type="evidence" value="ECO:0007669"/>
    <property type="project" value="UniProtKB-KW"/>
</dbReference>
<name>A0AAD5PJ81_9FUNG</name>
<dbReference type="PANTHER" id="PTHR24305">
    <property type="entry name" value="CYTOCHROME P450"/>
    <property type="match status" value="1"/>
</dbReference>
<dbReference type="InterPro" id="IPR001128">
    <property type="entry name" value="Cyt_P450"/>
</dbReference>
<dbReference type="Pfam" id="PF00067">
    <property type="entry name" value="p450"/>
    <property type="match status" value="1"/>
</dbReference>
<keyword evidence="6" id="KW-0560">Oxidoreductase</keyword>
<comment type="similarity">
    <text evidence="2 6">Belongs to the cytochrome P450 family.</text>
</comment>
<dbReference type="InterPro" id="IPR050121">
    <property type="entry name" value="Cytochrome_P450_monoxygenase"/>
</dbReference>
<comment type="caution">
    <text evidence="7">The sequence shown here is derived from an EMBL/GenBank/DDBJ whole genome shotgun (WGS) entry which is preliminary data.</text>
</comment>
<dbReference type="PRINTS" id="PR00385">
    <property type="entry name" value="P450"/>
</dbReference>
<dbReference type="EMBL" id="JAIXMP010000003">
    <property type="protein sequence ID" value="KAI9275886.1"/>
    <property type="molecule type" value="Genomic_DNA"/>
</dbReference>
<sequence length="533" mass="60825">MNLTTITKKLEDVVDINNIVETISSHTVDTDKLGKIAKAAALTYTTYIISTKLYDAFFGPLSGLPGPIGFRFYGFQYSRSIGRKPGDMWECLKVWREKYGRVIRLGPNRIGISDKRMLRQIQVNDADFCKGPMYVSLQRRSPPTVFNLINRVEHKQRRRIISPAFSIKYINSLESFMQSTTNALVNRVDKDIKKTLDEQTGYGKVDIWLLVQYLALDVIGETAFGKTFNMLEKEDHLVSRAVNMQMERSFKLLTNPILGPLLMKLPNNGILKANEELKEFMKQIIIERLEGGEAVRRNDILQILIDSQRDNDPEQRLTAQMIAQETVLFLTAGSETTANTTGFVFVELMKHPEKLALLRQELDAVPFENDQKLLNHEQLKTLPYLNAVINETLRLDSIIVNGFERVPLKDTVLDGHFIPKGTILHINNYHAHIDNDYWPEAEKWIPERWIAGSGYPEADTEAFFPFSAGARNCIGQGFAYQEMRLCIANVIKLYDMEAISEEVIASDDRRSFITLGVRSGSYNIKMKRRTVTA</sequence>
<dbReference type="InterPro" id="IPR017972">
    <property type="entry name" value="Cyt_P450_CS"/>
</dbReference>
<keyword evidence="4 5" id="KW-0408">Iron</keyword>
<feature type="binding site" description="axial binding residue" evidence="5">
    <location>
        <position position="473"/>
    </location>
    <ligand>
        <name>heme</name>
        <dbReference type="ChEBI" id="CHEBI:30413"/>
    </ligand>
    <ligandPart>
        <name>Fe</name>
        <dbReference type="ChEBI" id="CHEBI:18248"/>
    </ligandPart>
</feature>
<evidence type="ECO:0000256" key="4">
    <source>
        <dbReference type="ARBA" id="ARBA00023004"/>
    </source>
</evidence>
<dbReference type="PROSITE" id="PS00086">
    <property type="entry name" value="CYTOCHROME_P450"/>
    <property type="match status" value="1"/>
</dbReference>
<keyword evidence="3 5" id="KW-0479">Metal-binding</keyword>
<accession>A0AAD5PJ81</accession>
<evidence type="ECO:0000313" key="7">
    <source>
        <dbReference type="EMBL" id="KAI9275886.1"/>
    </source>
</evidence>
<keyword evidence="6" id="KW-0503">Monooxygenase</keyword>